<name>A0AAW1Y5M4_RUBAR</name>
<organism evidence="1 2">
    <name type="scientific">Rubus argutus</name>
    <name type="common">Southern blackberry</name>
    <dbReference type="NCBI Taxonomy" id="59490"/>
    <lineage>
        <taxon>Eukaryota</taxon>
        <taxon>Viridiplantae</taxon>
        <taxon>Streptophyta</taxon>
        <taxon>Embryophyta</taxon>
        <taxon>Tracheophyta</taxon>
        <taxon>Spermatophyta</taxon>
        <taxon>Magnoliopsida</taxon>
        <taxon>eudicotyledons</taxon>
        <taxon>Gunneridae</taxon>
        <taxon>Pentapetalae</taxon>
        <taxon>rosids</taxon>
        <taxon>fabids</taxon>
        <taxon>Rosales</taxon>
        <taxon>Rosaceae</taxon>
        <taxon>Rosoideae</taxon>
        <taxon>Rosoideae incertae sedis</taxon>
        <taxon>Rubus</taxon>
    </lineage>
</organism>
<dbReference type="CDD" id="cd00303">
    <property type="entry name" value="retropepsin_like"/>
    <property type="match status" value="1"/>
</dbReference>
<dbReference type="EMBL" id="JBEDUW010000002">
    <property type="protein sequence ID" value="KAK9943691.1"/>
    <property type="molecule type" value="Genomic_DNA"/>
</dbReference>
<dbReference type="InterPro" id="IPR021109">
    <property type="entry name" value="Peptidase_aspartic_dom_sf"/>
</dbReference>
<dbReference type="SUPFAM" id="SSF50630">
    <property type="entry name" value="Acid proteases"/>
    <property type="match status" value="1"/>
</dbReference>
<sequence>MVAPYADHRRPLYLEAQVNGVFIRRALVDTGSSVNIVPLSVLKAAGIPTSRIVKSAVTISGFDNGSEDTMGYIQLDLKPIRIPGNQAPFNHEEAHYSEARYYDNFTQGNHPSKIVGTPLPSWIEVRDLDDDEFRMILTRRRHGGAENNAYGHYISPRCSKVTLPDGRVAYHL</sequence>
<comment type="caution">
    <text evidence="1">The sequence shown here is derived from an EMBL/GenBank/DDBJ whole genome shotgun (WGS) entry which is preliminary data.</text>
</comment>
<evidence type="ECO:0000313" key="1">
    <source>
        <dbReference type="EMBL" id="KAK9943691.1"/>
    </source>
</evidence>
<dbReference type="Proteomes" id="UP001457282">
    <property type="component" value="Unassembled WGS sequence"/>
</dbReference>
<reference evidence="1 2" key="1">
    <citation type="journal article" date="2023" name="G3 (Bethesda)">
        <title>A chromosome-length genome assembly and annotation of blackberry (Rubus argutus, cv. 'Hillquist').</title>
        <authorList>
            <person name="Bruna T."/>
            <person name="Aryal R."/>
            <person name="Dudchenko O."/>
            <person name="Sargent D.J."/>
            <person name="Mead D."/>
            <person name="Buti M."/>
            <person name="Cavallini A."/>
            <person name="Hytonen T."/>
            <person name="Andres J."/>
            <person name="Pham M."/>
            <person name="Weisz D."/>
            <person name="Mascagni F."/>
            <person name="Usai G."/>
            <person name="Natali L."/>
            <person name="Bassil N."/>
            <person name="Fernandez G.E."/>
            <person name="Lomsadze A."/>
            <person name="Armour M."/>
            <person name="Olukolu B."/>
            <person name="Poorten T."/>
            <person name="Britton C."/>
            <person name="Davik J."/>
            <person name="Ashrafi H."/>
            <person name="Aiden E.L."/>
            <person name="Borodovsky M."/>
            <person name="Worthington M."/>
        </authorList>
    </citation>
    <scope>NUCLEOTIDE SEQUENCE [LARGE SCALE GENOMIC DNA]</scope>
    <source>
        <strain evidence="1">PI 553951</strain>
    </source>
</reference>
<dbReference type="GO" id="GO:0006508">
    <property type="term" value="P:proteolysis"/>
    <property type="evidence" value="ECO:0007669"/>
    <property type="project" value="InterPro"/>
</dbReference>
<evidence type="ECO:0008006" key="3">
    <source>
        <dbReference type="Google" id="ProtNLM"/>
    </source>
</evidence>
<dbReference type="Gene3D" id="2.40.70.10">
    <property type="entry name" value="Acid Proteases"/>
    <property type="match status" value="1"/>
</dbReference>
<keyword evidence="2" id="KW-1185">Reference proteome</keyword>
<dbReference type="InterPro" id="IPR001969">
    <property type="entry name" value="Aspartic_peptidase_AS"/>
</dbReference>
<dbReference type="PANTHER" id="PTHR33240">
    <property type="entry name" value="OS08G0508500 PROTEIN"/>
    <property type="match status" value="1"/>
</dbReference>
<protein>
    <recommendedName>
        <fullName evidence="3">Peptidase A2 domain-containing protein</fullName>
    </recommendedName>
</protein>
<dbReference type="PANTHER" id="PTHR33240:SF15">
    <property type="entry name" value="GAG-PRO-LIKE PROTEIN"/>
    <property type="match status" value="1"/>
</dbReference>
<evidence type="ECO:0000313" key="2">
    <source>
        <dbReference type="Proteomes" id="UP001457282"/>
    </source>
</evidence>
<accession>A0AAW1Y5M4</accession>
<dbReference type="AlphaFoldDB" id="A0AAW1Y5M4"/>
<gene>
    <name evidence="1" type="ORF">M0R45_009292</name>
</gene>
<proteinExistence type="predicted"/>
<dbReference type="GO" id="GO:0004190">
    <property type="term" value="F:aspartic-type endopeptidase activity"/>
    <property type="evidence" value="ECO:0007669"/>
    <property type="project" value="InterPro"/>
</dbReference>
<dbReference type="PROSITE" id="PS00141">
    <property type="entry name" value="ASP_PROTEASE"/>
    <property type="match status" value="1"/>
</dbReference>